<organism evidence="8 9">
    <name type="scientific">Pallidibacillus pasinlerensis</name>
    <dbReference type="NCBI Taxonomy" id="2703818"/>
    <lineage>
        <taxon>Bacteria</taxon>
        <taxon>Bacillati</taxon>
        <taxon>Bacillota</taxon>
        <taxon>Bacilli</taxon>
        <taxon>Bacillales</taxon>
        <taxon>Bacillaceae</taxon>
        <taxon>Pallidibacillus</taxon>
    </lineage>
</organism>
<evidence type="ECO:0000256" key="5">
    <source>
        <dbReference type="SAM" id="MobiDB-lite"/>
    </source>
</evidence>
<comment type="caution">
    <text evidence="8">The sequence shown here is derived from an EMBL/GenBank/DDBJ whole genome shotgun (WGS) entry which is preliminary data.</text>
</comment>
<feature type="region of interest" description="Disordered" evidence="5">
    <location>
        <begin position="1"/>
        <end position="85"/>
    </location>
</feature>
<dbReference type="EMBL" id="JAACYS010000103">
    <property type="protein sequence ID" value="NCU18994.1"/>
    <property type="molecule type" value="Genomic_DNA"/>
</dbReference>
<dbReference type="SUPFAM" id="SSF50156">
    <property type="entry name" value="PDZ domain-like"/>
    <property type="match status" value="1"/>
</dbReference>
<dbReference type="Pfam" id="PF13365">
    <property type="entry name" value="Trypsin_2"/>
    <property type="match status" value="1"/>
</dbReference>
<dbReference type="InterPro" id="IPR001940">
    <property type="entry name" value="Peptidase_S1C"/>
</dbReference>
<dbReference type="Pfam" id="PF13180">
    <property type="entry name" value="PDZ_2"/>
    <property type="match status" value="1"/>
</dbReference>
<keyword evidence="4" id="KW-0720">Serine protease</keyword>
<feature type="compositionally biased region" description="Basic and acidic residues" evidence="5">
    <location>
        <begin position="1"/>
        <end position="15"/>
    </location>
</feature>
<dbReference type="InterPro" id="IPR036034">
    <property type="entry name" value="PDZ_sf"/>
</dbReference>
<dbReference type="InterPro" id="IPR009003">
    <property type="entry name" value="Peptidase_S1_PA"/>
</dbReference>
<name>A0ABX0A6B0_9BACI</name>
<comment type="similarity">
    <text evidence="1">Belongs to the peptidase S1C family.</text>
</comment>
<feature type="compositionally biased region" description="Low complexity" evidence="5">
    <location>
        <begin position="61"/>
        <end position="71"/>
    </location>
</feature>
<dbReference type="SUPFAM" id="SSF50494">
    <property type="entry name" value="Trypsin-like serine proteases"/>
    <property type="match status" value="1"/>
</dbReference>
<dbReference type="Proteomes" id="UP000743899">
    <property type="component" value="Unassembled WGS sequence"/>
</dbReference>
<evidence type="ECO:0000259" key="7">
    <source>
        <dbReference type="PROSITE" id="PS50106"/>
    </source>
</evidence>
<feature type="compositionally biased region" description="Polar residues" evidence="5">
    <location>
        <begin position="72"/>
        <end position="85"/>
    </location>
</feature>
<accession>A0ABX0A6B0</accession>
<dbReference type="SMART" id="SM00228">
    <property type="entry name" value="PDZ"/>
    <property type="match status" value="1"/>
</dbReference>
<protein>
    <submittedName>
        <fullName evidence="8">PDZ domain-containing protein</fullName>
    </submittedName>
</protein>
<dbReference type="PANTHER" id="PTHR43343">
    <property type="entry name" value="PEPTIDASE S12"/>
    <property type="match status" value="1"/>
</dbReference>
<evidence type="ECO:0000256" key="1">
    <source>
        <dbReference type="ARBA" id="ARBA00010541"/>
    </source>
</evidence>
<dbReference type="InterPro" id="IPR001478">
    <property type="entry name" value="PDZ"/>
</dbReference>
<dbReference type="Gene3D" id="2.30.42.10">
    <property type="match status" value="1"/>
</dbReference>
<feature type="domain" description="PDZ" evidence="7">
    <location>
        <begin position="411"/>
        <end position="444"/>
    </location>
</feature>
<dbReference type="PRINTS" id="PR00834">
    <property type="entry name" value="PROTEASES2C"/>
</dbReference>
<evidence type="ECO:0000256" key="4">
    <source>
        <dbReference type="ARBA" id="ARBA00022825"/>
    </source>
</evidence>
<keyword evidence="2" id="KW-0645">Protease</keyword>
<keyword evidence="6" id="KW-1133">Transmembrane helix</keyword>
<dbReference type="InterPro" id="IPR051201">
    <property type="entry name" value="Chloro_Bact_Ser_Proteases"/>
</dbReference>
<evidence type="ECO:0000256" key="2">
    <source>
        <dbReference type="ARBA" id="ARBA00022670"/>
    </source>
</evidence>
<dbReference type="PANTHER" id="PTHR43343:SF3">
    <property type="entry name" value="PROTEASE DO-LIKE 8, CHLOROPLASTIC"/>
    <property type="match status" value="1"/>
</dbReference>
<evidence type="ECO:0000313" key="9">
    <source>
        <dbReference type="Proteomes" id="UP000743899"/>
    </source>
</evidence>
<keyword evidence="3" id="KW-0378">Hydrolase</keyword>
<keyword evidence="9" id="KW-1185">Reference proteome</keyword>
<dbReference type="RefSeq" id="WP_161921822.1">
    <property type="nucleotide sequence ID" value="NZ_JAACYS010000103.1"/>
</dbReference>
<proteinExistence type="inferred from homology"/>
<gene>
    <name evidence="8" type="ORF">GW534_15090</name>
</gene>
<dbReference type="Gene3D" id="2.40.10.10">
    <property type="entry name" value="Trypsin-like serine proteases"/>
    <property type="match status" value="2"/>
</dbReference>
<reference evidence="8 9" key="1">
    <citation type="submission" date="2020-01" db="EMBL/GenBank/DDBJ databases">
        <title>A novel Bacillus sp. from Pasinler.</title>
        <authorList>
            <person name="Adiguzel A."/>
            <person name="Ay H."/>
            <person name="Baltaci M.O."/>
        </authorList>
    </citation>
    <scope>NUCLEOTIDE SEQUENCE [LARGE SCALE GENOMIC DNA]</scope>
    <source>
        <strain evidence="8 9">P1</strain>
    </source>
</reference>
<sequence length="482" mass="53108">MDNQKKEQSRFESNNENHYNSTNFSQSSFEHLNNRDENNQNQQNETDSPFDNYVSGDRSEQNFQPPFNQPNINYSAHFQEDPNNNQFSIQNRSKQTIKRKSGWLKKIVAYISVGVISSAITIGALMYFDFPIDKNDGESGYNVNLQKQSNDVEYTPTFASADQASIADVVEELSPTIVGVINLQQMNNHFNFQSQNVQAGTGSGVIFHKDDKYGYIITNNHVIEGASEVEVSLYDGETVKAEIVGSDALTDLAVLKIDGSYVKKIATFGDSNKIRPGDEVIAIGNPLGLEFSRTVTQGIISAIDRTVAVTTSAGEWELDVIQTDAAINPGNSGGALINANGEVIGINSLKIADERVEGLGFAIPTNDVFPIAEQLIENGVVKRPFLGIEMYDIADVVPFYRQSMFGNIETGIVVAGIREQSPAAKAGLQVNDVIVGIDGNEVKNSKELRKYLYSEVKPGDTIKIEFYRDGKRQSVNVETIEN</sequence>
<dbReference type="InterPro" id="IPR043504">
    <property type="entry name" value="Peptidase_S1_PA_chymotrypsin"/>
</dbReference>
<evidence type="ECO:0000313" key="8">
    <source>
        <dbReference type="EMBL" id="NCU18994.1"/>
    </source>
</evidence>
<keyword evidence="6" id="KW-0812">Transmembrane</keyword>
<evidence type="ECO:0000256" key="3">
    <source>
        <dbReference type="ARBA" id="ARBA00022801"/>
    </source>
</evidence>
<evidence type="ECO:0000256" key="6">
    <source>
        <dbReference type="SAM" id="Phobius"/>
    </source>
</evidence>
<keyword evidence="6" id="KW-0472">Membrane</keyword>
<dbReference type="PROSITE" id="PS50106">
    <property type="entry name" value="PDZ"/>
    <property type="match status" value="1"/>
</dbReference>
<feature type="compositionally biased region" description="Polar residues" evidence="5">
    <location>
        <begin position="16"/>
        <end position="31"/>
    </location>
</feature>
<feature type="transmembrane region" description="Helical" evidence="6">
    <location>
        <begin position="107"/>
        <end position="128"/>
    </location>
</feature>